<keyword evidence="4" id="KW-0067">ATP-binding</keyword>
<dbReference type="PANTHER" id="PTHR17972:SF0">
    <property type="entry name" value="NUCLEOLAR PROTEIN 6"/>
    <property type="match status" value="1"/>
</dbReference>
<dbReference type="GO" id="GO:0006364">
    <property type="term" value="P:rRNA processing"/>
    <property type="evidence" value="ECO:0007669"/>
    <property type="project" value="TreeGrafter"/>
</dbReference>
<dbReference type="GO" id="GO:0034456">
    <property type="term" value="C:UTP-C complex"/>
    <property type="evidence" value="ECO:0007669"/>
    <property type="project" value="TreeGrafter"/>
</dbReference>
<feature type="domain" description="Helicase C-terminal" evidence="9">
    <location>
        <begin position="407"/>
        <end position="565"/>
    </location>
</feature>
<dbReference type="Gene3D" id="1.10.1410.10">
    <property type="match status" value="2"/>
</dbReference>
<keyword evidence="10" id="KW-0378">Hydrolase</keyword>
<feature type="compositionally biased region" description="Acidic residues" evidence="7">
    <location>
        <begin position="2017"/>
        <end position="2027"/>
    </location>
</feature>
<evidence type="ECO:0000256" key="4">
    <source>
        <dbReference type="ARBA" id="ARBA00022840"/>
    </source>
</evidence>
<evidence type="ECO:0000256" key="6">
    <source>
        <dbReference type="ARBA" id="ARBA00023242"/>
    </source>
</evidence>
<evidence type="ECO:0000256" key="7">
    <source>
        <dbReference type="SAM" id="MobiDB-lite"/>
    </source>
</evidence>
<dbReference type="GO" id="GO:0032040">
    <property type="term" value="C:small-subunit processome"/>
    <property type="evidence" value="ECO:0007669"/>
    <property type="project" value="TreeGrafter"/>
</dbReference>
<proteinExistence type="inferred from homology"/>
<dbReference type="GO" id="GO:0005524">
    <property type="term" value="F:ATP binding"/>
    <property type="evidence" value="ECO:0007669"/>
    <property type="project" value="UniProtKB-KW"/>
</dbReference>
<dbReference type="EMBL" id="LSSK01001226">
    <property type="protein sequence ID" value="OMH80312.1"/>
    <property type="molecule type" value="Genomic_DNA"/>
</dbReference>
<dbReference type="InterPro" id="IPR035371">
    <property type="entry name" value="Nrap_D6"/>
</dbReference>
<dbReference type="InterPro" id="IPR035368">
    <property type="entry name" value="Nrap_D3"/>
</dbReference>
<feature type="domain" description="Helicase ATP-binding" evidence="8">
    <location>
        <begin position="196"/>
        <end position="399"/>
    </location>
</feature>
<keyword evidence="5" id="KW-0694">RNA-binding</keyword>
<dbReference type="PANTHER" id="PTHR17972">
    <property type="entry name" value="NUCLEOLAR RNA-ASSOCIATED PROTEIN"/>
    <property type="match status" value="1"/>
</dbReference>
<dbReference type="Pfam" id="PF00271">
    <property type="entry name" value="Helicase_C"/>
    <property type="match status" value="1"/>
</dbReference>
<feature type="region of interest" description="Disordered" evidence="7">
    <location>
        <begin position="2015"/>
        <end position="2034"/>
    </location>
</feature>
<feature type="compositionally biased region" description="Low complexity" evidence="7">
    <location>
        <begin position="926"/>
        <end position="935"/>
    </location>
</feature>
<protein>
    <submittedName>
        <fullName evidence="10">Putative ATP-dependent helicase hrq1</fullName>
    </submittedName>
</protein>
<dbReference type="Proteomes" id="UP000188320">
    <property type="component" value="Unassembled WGS sequence"/>
</dbReference>
<dbReference type="Pfam" id="PF00270">
    <property type="entry name" value="DEAD"/>
    <property type="match status" value="1"/>
</dbReference>
<feature type="region of interest" description="Disordered" evidence="7">
    <location>
        <begin position="1062"/>
        <end position="1105"/>
    </location>
</feature>
<dbReference type="InterPro" id="IPR011545">
    <property type="entry name" value="DEAD/DEAH_box_helicase_dom"/>
</dbReference>
<dbReference type="OrthoDB" id="10251401at2759"/>
<dbReference type="SMART" id="SM00490">
    <property type="entry name" value="HELICc"/>
    <property type="match status" value="1"/>
</dbReference>
<dbReference type="InterPro" id="IPR005554">
    <property type="entry name" value="NOL6/Upt22"/>
</dbReference>
<reference evidence="11" key="1">
    <citation type="submission" date="2017-01" db="EMBL/GenBank/DDBJ databases">
        <authorList>
            <person name="Wang Y."/>
            <person name="White M."/>
            <person name="Kvist S."/>
            <person name="Moncalvo J.-M."/>
        </authorList>
    </citation>
    <scope>NUCLEOTIDE SEQUENCE [LARGE SCALE GENOMIC DNA]</scope>
    <source>
        <strain evidence="11">COL-18-3</strain>
    </source>
</reference>
<feature type="compositionally biased region" description="Basic and acidic residues" evidence="7">
    <location>
        <begin position="909"/>
        <end position="924"/>
    </location>
</feature>
<feature type="compositionally biased region" description="Acidic residues" evidence="7">
    <location>
        <begin position="939"/>
        <end position="971"/>
    </location>
</feature>
<dbReference type="GO" id="GO:0003723">
    <property type="term" value="F:RNA binding"/>
    <property type="evidence" value="ECO:0007669"/>
    <property type="project" value="UniProtKB-KW"/>
</dbReference>
<evidence type="ECO:0000313" key="10">
    <source>
        <dbReference type="EMBL" id="OMH80312.1"/>
    </source>
</evidence>
<dbReference type="InterPro" id="IPR027417">
    <property type="entry name" value="P-loop_NTPase"/>
</dbReference>
<comment type="subcellular location">
    <subcellularLocation>
        <location evidence="1">Nucleus</location>
        <location evidence="1">Nucleolus</location>
    </subcellularLocation>
</comment>
<evidence type="ECO:0000313" key="11">
    <source>
        <dbReference type="Proteomes" id="UP000188320"/>
    </source>
</evidence>
<feature type="region of interest" description="Disordered" evidence="7">
    <location>
        <begin position="896"/>
        <end position="988"/>
    </location>
</feature>
<comment type="caution">
    <text evidence="10">The sequence shown here is derived from an EMBL/GenBank/DDBJ whole genome shotgun (WGS) entry which is preliminary data.</text>
</comment>
<keyword evidence="6" id="KW-0539">Nucleus</keyword>
<evidence type="ECO:0000256" key="5">
    <source>
        <dbReference type="ARBA" id="ARBA00022884"/>
    </source>
</evidence>
<dbReference type="GO" id="GO:0004386">
    <property type="term" value="F:helicase activity"/>
    <property type="evidence" value="ECO:0007669"/>
    <property type="project" value="UniProtKB-KW"/>
</dbReference>
<dbReference type="GO" id="GO:0032545">
    <property type="term" value="C:CURI complex"/>
    <property type="evidence" value="ECO:0007669"/>
    <property type="project" value="TreeGrafter"/>
</dbReference>
<dbReference type="InterPro" id="IPR035369">
    <property type="entry name" value="Nrap_D4"/>
</dbReference>
<dbReference type="InterPro" id="IPR035367">
    <property type="entry name" value="Nrap_D2"/>
</dbReference>
<dbReference type="Pfam" id="PF17407">
    <property type="entry name" value="Nrap_D6"/>
    <property type="match status" value="1"/>
</dbReference>
<feature type="compositionally biased region" description="Basic residues" evidence="7">
    <location>
        <begin position="978"/>
        <end position="988"/>
    </location>
</feature>
<dbReference type="SMART" id="SM00487">
    <property type="entry name" value="DEXDc"/>
    <property type="match status" value="1"/>
</dbReference>
<dbReference type="Gene3D" id="3.30.70.3030">
    <property type="match status" value="1"/>
</dbReference>
<dbReference type="InterPro" id="IPR035082">
    <property type="entry name" value="Nrap_D1"/>
</dbReference>
<sequence length="2334" mass="263171">MHESLEIKLETSNEEVQIYISFTQDSDTGTVQKKRKLKRDTTSAVVNKSTLELVKDKIDVFDKFLEDWLQNAEDSEKFHPKRLEQLCLKHIPRNVLEKHGIITKSIDNLENNAAGKFQHQNKIVELLLNADFCTGQINLESIFSEEGRNPVYEQNNKDEFDADSNDFNLVENGLFLQKFKETLGIEKLYSHQAEAIKKTNQNQNVIITTATSSGKSLVFQHAILKTVLSEISLERKTALLIFPTKALQQDQFQKLNEIFSSFLQKGDSKTSSMCNIVVYDGDTPLEQRRSLGGTQPIDVLITNPDSLHCSILPHSNSSNNSRWRLFLQNLKLVVIDEVHVYNQSFGMHMKMILARLLRICSHFTQSDSRDRIQFILSSATIENPLKDLVVWNSSKNSSNSEKGYLSDVVDIGFMVVQSNVKTILFCRTREQCELIYFKLVSKLKTYGKEELIEYVQPYRGGYTPQERRNIEKLMFNNRIRLIISTSALELGIDIGSLELTIILGMPYSKTQYLQQIGRSGRVSSRPLECNHVLNGDGGDRKFAQLERNTAIVVLYDLVTKNTNGSSEEQRREEDIDQESSNGLQAVRNLELLDCQIAYCSDIVKQHLQCAAFELAIRVGELEGDTVFSSPDGGRETLSEIRFPGTHQASECTCHVGQRVTNLRWYTHINKNVSDPDEDSENISKLAEETLLFDSKYGTYIPTLYYKPYPAIKVPIRASFVNEAHTNGLGPSGNEYGVRGFNTIDGRGGAVGNNDWTIIEFNGGGFSAYRVLETLEPYRASDGLYKDKVYIFKGEYYKITGFLLDLKIAISRKLFVSEDKSQYRYHVTSVGDVETSIDILQKGIGTSSIHGSNSLIKVNNKIKSYKLEDRNFSFAIGANRAANVGIDADKRNSNSKIEMSNSLKRKIKEKKADKKAAKIKVDVHKNSSGSESESGGINEYQDDFGSELELDSDSGSELDLSSDGEGDADQTMEEGKAVQHGKNKTKRKGALPTIEELSIMKEAPMLFKSNIFMLHTEELLKESRVEVQSAKTKRVEEYIKKISAILEKSTDIAEIELEKGVEKVKSGNKHRKVEKEKNSTKNSGNQKKSGKGKKHNESNKESINEGGEEVAEVVEYVNPYFAEMPKDYAKNLKVGYKKPEQISIVGSFGLGMAADTREGFGVDIAIKMPDELFTDKDCVNYRYFYKRAFYLQCVMSELLKDKALAKDLGFRYSELRGDKRITIIEGTLKHKNGGRNGGIKIRLIPTISSTLFARQKFSPEKNNVRGDFIKKVMNIEKVGKTSVETETETEVATPLYNTAMVAESQYFTHLKYLYETSKQSESFRDAVVLSKVWLSQRKFGGEMNGFILTMILAWLINGSQNSGSGSGSGSVGNRNASILGRISGNISSYQLFRSLMVFIRDHFRDSEGIEMGYEPVKVAENLPQATASYEMSKFKAHFDNVFADPTGQLNLLAGVDKWEIMRIKQEARMTLELLDAGIGARFNGDGIREEQEEEDVFFKIFINNKTQSILNFDYIYTLKTVKNPQAEHNINNKRMDMANDEKYFQNQVYRILKAGLQNRTTLIYLMNTTGQITVGINVNPQEAMKLVELGPIDAAQKDKFVNLWGSERAELRRFKDGSIRICTVWNDTQNGSANNNGGITHRLEIITQMIDYLLTKRHFAATTKHSLYIIEKVTKQIDQLVSKAKLEMATNEHLSVQFVDFTKRVYAINEELPLQVTSIKNISPYLRATSIAPYTNNDKRHLKPVVEVVFELEGSTKWPENNLLALYKVKTAMLLKVGQVYKEKYGDDINIACKYHNITDPNQFNSKYVNNRLLTSSGSAQHVMLWLAELQRNMDDLWLEILDENVVYKIYLKLDREKQIVSRLLRLLSTNNSIKTHYTQALLKSYLNCYTQTFDFLPALHHKIEQLNKKYYPTFSLTVKLFKKWLSSHFLLATGTIGYETNSFGTFWISEELAELIVAHVFIINTTSINQSNQSGDSVPSHNNLLGSYTKAFINVLHFLASFDCSSTPLVIRFDSTNNDDNENDNENEAGTSTSADAGVRQQTILNSIAKTTRSKSISATNKLISESFATLKATKKNLLGALQVYVDIEDCSCPVSVIHPTIINEHNANLYTVLSSLTAHRLMNLASSCLTFLDTNNQNIFFNSPLSHYDFVLFINPAYCANSFSNITSTQSAKGNTGKNGKSNLNMFKNIAISEALSNSNILDVLDENDADDAVNNTKNLETPTFDTISSLRSELDTIYHKSAIFFHDVYHLSQNVIAGLWTPLYNNKTLSFNANVHTNIAPISLAGSSGNNSNEDGGDEQIDSSKFQLNKLALLNEMLVVSGDILVDYKLFR</sequence>
<dbReference type="Pfam" id="PF03813">
    <property type="entry name" value="Nrap"/>
    <property type="match status" value="1"/>
</dbReference>
<dbReference type="GO" id="GO:0006409">
    <property type="term" value="P:tRNA export from nucleus"/>
    <property type="evidence" value="ECO:0007669"/>
    <property type="project" value="TreeGrafter"/>
</dbReference>
<dbReference type="PROSITE" id="PS51192">
    <property type="entry name" value="HELICASE_ATP_BIND_1"/>
    <property type="match status" value="1"/>
</dbReference>
<dbReference type="Pfam" id="PF17405">
    <property type="entry name" value="Nrap_D4"/>
    <property type="match status" value="1"/>
</dbReference>
<dbReference type="InterPro" id="IPR001650">
    <property type="entry name" value="Helicase_C-like"/>
</dbReference>
<accession>A0A1R1PHI1</accession>
<comment type="similarity">
    <text evidence="2">Belongs to the NRAP family.</text>
</comment>
<evidence type="ECO:0000259" key="8">
    <source>
        <dbReference type="PROSITE" id="PS51192"/>
    </source>
</evidence>
<dbReference type="Pfam" id="PF17403">
    <property type="entry name" value="Nrap_D2"/>
    <property type="match status" value="1"/>
</dbReference>
<keyword evidence="3" id="KW-0547">Nucleotide-binding</keyword>
<name>A0A1R1PHI1_ZANCU</name>
<dbReference type="SUPFAM" id="SSF52540">
    <property type="entry name" value="P-loop containing nucleoside triphosphate hydrolases"/>
    <property type="match status" value="1"/>
</dbReference>
<dbReference type="Pfam" id="PF17406">
    <property type="entry name" value="Nrap_D5"/>
    <property type="match status" value="1"/>
</dbReference>
<dbReference type="InterPro" id="IPR014001">
    <property type="entry name" value="Helicase_ATP-bd"/>
</dbReference>
<organism evidence="10 11">
    <name type="scientific">Zancudomyces culisetae</name>
    <name type="common">Gut fungus</name>
    <name type="synonym">Smittium culisetae</name>
    <dbReference type="NCBI Taxonomy" id="1213189"/>
    <lineage>
        <taxon>Eukaryota</taxon>
        <taxon>Fungi</taxon>
        <taxon>Fungi incertae sedis</taxon>
        <taxon>Zoopagomycota</taxon>
        <taxon>Kickxellomycotina</taxon>
        <taxon>Harpellomycetes</taxon>
        <taxon>Harpellales</taxon>
        <taxon>Legeriomycetaceae</taxon>
        <taxon>Zancudomyces</taxon>
    </lineage>
</organism>
<evidence type="ECO:0000256" key="2">
    <source>
        <dbReference type="ARBA" id="ARBA00006674"/>
    </source>
</evidence>
<evidence type="ECO:0000259" key="9">
    <source>
        <dbReference type="PROSITE" id="PS51194"/>
    </source>
</evidence>
<gene>
    <name evidence="10" type="ORF">AX774_g6253</name>
</gene>
<dbReference type="Gene3D" id="3.40.50.300">
    <property type="entry name" value="P-loop containing nucleotide triphosphate hydrolases"/>
    <property type="match status" value="2"/>
</dbReference>
<keyword evidence="10" id="KW-0347">Helicase</keyword>
<evidence type="ECO:0000256" key="3">
    <source>
        <dbReference type="ARBA" id="ARBA00022741"/>
    </source>
</evidence>
<dbReference type="InterPro" id="IPR035370">
    <property type="entry name" value="Nrap_D5"/>
</dbReference>
<dbReference type="PROSITE" id="PS51194">
    <property type="entry name" value="HELICASE_CTER"/>
    <property type="match status" value="1"/>
</dbReference>
<evidence type="ECO:0000256" key="1">
    <source>
        <dbReference type="ARBA" id="ARBA00004604"/>
    </source>
</evidence>
<keyword evidence="11" id="KW-1185">Reference proteome</keyword>
<dbReference type="Pfam" id="PF17404">
    <property type="entry name" value="Nrap_D3"/>
    <property type="match status" value="1"/>
</dbReference>